<sequence>MNKGERSELIIKLVLIHIRDNNSSTGPISSISSVGLNGEYKSLPPNFNLNKLREYKNDQLFKLCNKIGVIKAPSRSKSDVYINGKGYSVKSLASAPPALVNHTTRPGFERICKLTGVDILHIDKLINNYWELRINKEISEDIHNKNDKSPFVGERKLLEPVLNYFLFEGTGKYKSNFPADYILDYRDPLDAMTWRVLDRNTALNNFWNKLIFSIRVKGMPKNFKNNESIVKWTREVNFKESGALHIRSGV</sequence>
<comment type="caution">
    <text evidence="1">The sequence shown here is derived from an EMBL/GenBank/DDBJ whole genome shotgun (WGS) entry which is preliminary data.</text>
</comment>
<protein>
    <submittedName>
        <fullName evidence="1">Uncharacterized protein</fullName>
    </submittedName>
</protein>
<organism evidence="1 2">
    <name type="scientific">Paenibacillus lignilyticus</name>
    <dbReference type="NCBI Taxonomy" id="1172615"/>
    <lineage>
        <taxon>Bacteria</taxon>
        <taxon>Bacillati</taxon>
        <taxon>Bacillota</taxon>
        <taxon>Bacilli</taxon>
        <taxon>Bacillales</taxon>
        <taxon>Paenibacillaceae</taxon>
        <taxon>Paenibacillus</taxon>
    </lineage>
</organism>
<reference evidence="1 2" key="1">
    <citation type="submission" date="2021-04" db="EMBL/GenBank/DDBJ databases">
        <title>Paenibacillus sp. DLE-14 whole genome sequence.</title>
        <authorList>
            <person name="Ham Y.J."/>
        </authorList>
    </citation>
    <scope>NUCLEOTIDE SEQUENCE [LARGE SCALE GENOMIC DNA]</scope>
    <source>
        <strain evidence="1 2">DLE-14</strain>
    </source>
</reference>
<dbReference type="EMBL" id="JAGKSP010000016">
    <property type="protein sequence ID" value="MBP3966249.1"/>
    <property type="molecule type" value="Genomic_DNA"/>
</dbReference>
<keyword evidence="2" id="KW-1185">Reference proteome</keyword>
<accession>A0ABS5CK96</accession>
<gene>
    <name evidence="1" type="ORF">I8J30_26450</name>
</gene>
<dbReference type="RefSeq" id="WP_210663270.1">
    <property type="nucleotide sequence ID" value="NZ_JAGKSP010000016.1"/>
</dbReference>
<proteinExistence type="predicted"/>
<dbReference type="Proteomes" id="UP000673394">
    <property type="component" value="Unassembled WGS sequence"/>
</dbReference>
<name>A0ABS5CK96_9BACL</name>
<evidence type="ECO:0000313" key="1">
    <source>
        <dbReference type="EMBL" id="MBP3966249.1"/>
    </source>
</evidence>
<evidence type="ECO:0000313" key="2">
    <source>
        <dbReference type="Proteomes" id="UP000673394"/>
    </source>
</evidence>